<evidence type="ECO:0000259" key="2">
    <source>
        <dbReference type="Pfam" id="PF01757"/>
    </source>
</evidence>
<keyword evidence="1" id="KW-0812">Transmembrane</keyword>
<name>A0A3P7FI04_TOXCA</name>
<reference evidence="3" key="1">
    <citation type="submission" date="2018-11" db="EMBL/GenBank/DDBJ databases">
        <authorList>
            <consortium name="Pathogen Informatics"/>
        </authorList>
    </citation>
    <scope>NUCLEOTIDE SEQUENCE [LARGE SCALE GENOMIC DNA]</scope>
</reference>
<dbReference type="PANTHER" id="PTHR11161">
    <property type="entry name" value="O-ACYLTRANSFERASE"/>
    <property type="match status" value="1"/>
</dbReference>
<evidence type="ECO:0000256" key="1">
    <source>
        <dbReference type="SAM" id="Phobius"/>
    </source>
</evidence>
<feature type="transmembrane region" description="Helical" evidence="1">
    <location>
        <begin position="183"/>
        <end position="205"/>
    </location>
</feature>
<organism evidence="3">
    <name type="scientific">Toxocara canis</name>
    <name type="common">Canine roundworm</name>
    <dbReference type="NCBI Taxonomy" id="6265"/>
    <lineage>
        <taxon>Eukaryota</taxon>
        <taxon>Metazoa</taxon>
        <taxon>Ecdysozoa</taxon>
        <taxon>Nematoda</taxon>
        <taxon>Chromadorea</taxon>
        <taxon>Rhabditida</taxon>
        <taxon>Spirurina</taxon>
        <taxon>Ascaridomorpha</taxon>
        <taxon>Ascaridoidea</taxon>
        <taxon>Toxocaridae</taxon>
        <taxon>Toxocara</taxon>
    </lineage>
</organism>
<protein>
    <recommendedName>
        <fullName evidence="2">Acyltransferase 3 domain-containing protein</fullName>
    </recommendedName>
</protein>
<dbReference type="GO" id="GO:0016747">
    <property type="term" value="F:acyltransferase activity, transferring groups other than amino-acyl groups"/>
    <property type="evidence" value="ECO:0007669"/>
    <property type="project" value="InterPro"/>
</dbReference>
<accession>A0A3P7FI04</accession>
<evidence type="ECO:0000313" key="3">
    <source>
        <dbReference type="EMBL" id="VDM28409.1"/>
    </source>
</evidence>
<feature type="transmembrane region" description="Helical" evidence="1">
    <location>
        <begin position="118"/>
        <end position="136"/>
    </location>
</feature>
<dbReference type="PANTHER" id="PTHR11161:SF12">
    <property type="entry name" value="ACYLTRANSFERASE 3 DOMAIN-CONTAINING PROTEIN-RELATED"/>
    <property type="match status" value="1"/>
</dbReference>
<feature type="transmembrane region" description="Helical" evidence="1">
    <location>
        <begin position="81"/>
        <end position="98"/>
    </location>
</feature>
<keyword evidence="1" id="KW-1133">Transmembrane helix</keyword>
<dbReference type="EMBL" id="UYWY01002883">
    <property type="protein sequence ID" value="VDM28409.1"/>
    <property type="molecule type" value="Genomic_DNA"/>
</dbReference>
<dbReference type="Pfam" id="PF01757">
    <property type="entry name" value="Acyl_transf_3"/>
    <property type="match status" value="1"/>
</dbReference>
<dbReference type="AlphaFoldDB" id="A0A3P7FI04"/>
<feature type="transmembrane region" description="Helical" evidence="1">
    <location>
        <begin position="50"/>
        <end position="69"/>
    </location>
</feature>
<sequence>MHYPLGQLIYWLFVPILIFTILLMFIFYPGQDPSTMAHIYAGLWEMYARPYTKCGPFLLGSLLGYYIFCTNIQLSSLKSKLILSSSIVLAVATVYGILPEYWHPDQGNTLYNVLYTALFRTVFSAAIAFAIAALVLRKERVNVPLIWTVLARLTFNAYLLHMPMIYIFNNVQFLQNATTPYELLAIMPFVATLSFLAAFVFYVFVESPIGRISNVLLKSVF</sequence>
<gene>
    <name evidence="3" type="ORF">TCNE_LOCUS2692</name>
</gene>
<keyword evidence="1" id="KW-0472">Membrane</keyword>
<dbReference type="InterPro" id="IPR002656">
    <property type="entry name" value="Acyl_transf_3_dom"/>
</dbReference>
<dbReference type="InterPro" id="IPR052728">
    <property type="entry name" value="O2_lipid_transport_reg"/>
</dbReference>
<feature type="domain" description="Acyltransferase 3" evidence="2">
    <location>
        <begin position="11"/>
        <end position="200"/>
    </location>
</feature>
<feature type="transmembrane region" description="Helical" evidence="1">
    <location>
        <begin position="9"/>
        <end position="30"/>
    </location>
</feature>
<feature type="transmembrane region" description="Helical" evidence="1">
    <location>
        <begin position="145"/>
        <end position="168"/>
    </location>
</feature>
<proteinExistence type="predicted"/>